<name>A0ABQ3WAK8_9LACO</name>
<dbReference type="EMBL" id="BOCI01000250">
    <property type="protein sequence ID" value="GHW01237.1"/>
    <property type="molecule type" value="Genomic_DNA"/>
</dbReference>
<evidence type="ECO:0000313" key="1">
    <source>
        <dbReference type="EMBL" id="GHW00539.1"/>
    </source>
</evidence>
<reference evidence="2" key="1">
    <citation type="journal article" date="2021" name="Int. J. Syst. Evol. Microbiol.">
        <title>Lactobacillus nasalidis sp. nov., isolated from the forestomach of a captive proboscis monkey (Nasalis larvatus).</title>
        <authorList>
            <person name="Suzuki-Hashido N."/>
            <person name="Tsuchida S."/>
            <person name="Hayakawa T."/>
            <person name="Sakamoto M."/>
            <person name="Azumano A."/>
            <person name="Seino S."/>
            <person name="Matsuda I."/>
            <person name="Ohkuma M."/>
            <person name="Ushida K."/>
        </authorList>
    </citation>
    <scope>NUCLEOTIDE SEQUENCE</scope>
    <source>
        <strain evidence="2">YZ03</strain>
    </source>
</reference>
<evidence type="ECO:0000313" key="2">
    <source>
        <dbReference type="EMBL" id="GHW01237.1"/>
    </source>
</evidence>
<protein>
    <submittedName>
        <fullName evidence="2">Uncharacterized protein</fullName>
    </submittedName>
</protein>
<dbReference type="Proteomes" id="UP000616547">
    <property type="component" value="Unassembled WGS sequence"/>
</dbReference>
<comment type="caution">
    <text evidence="2">The sequence shown here is derived from an EMBL/GenBank/DDBJ whole genome shotgun (WGS) entry which is preliminary data.</text>
</comment>
<accession>A0ABQ3WAK8</accession>
<organism evidence="2 3">
    <name type="scientific">Lactobacillus nasalidis</name>
    <dbReference type="NCBI Taxonomy" id="2797258"/>
    <lineage>
        <taxon>Bacteria</taxon>
        <taxon>Bacillati</taxon>
        <taxon>Bacillota</taxon>
        <taxon>Bacilli</taxon>
        <taxon>Lactobacillales</taxon>
        <taxon>Lactobacillaceae</taxon>
        <taxon>Lactobacillus</taxon>
    </lineage>
</organism>
<sequence>MNEKQWLLVSRNADSKGFQQLAITTNFEFGSRFGSRLEIL</sequence>
<keyword evidence="3" id="KW-1185">Reference proteome</keyword>
<proteinExistence type="predicted"/>
<reference evidence="3" key="2">
    <citation type="submission" date="2021-01" db="EMBL/GenBank/DDBJ databases">
        <title>Draft genome sequence of Nasalis larvatus strain YZ03.</title>
        <authorList>
            <person name="Suzuki-Hashido N."/>
            <person name="Tsuchida S."/>
            <person name="Hayakawa T."/>
        </authorList>
    </citation>
    <scope>NUCLEOTIDE SEQUENCE [LARGE SCALE GENOMIC DNA]</scope>
    <source>
        <strain evidence="3">YZ03</strain>
    </source>
</reference>
<gene>
    <name evidence="1" type="ORF">lacNasYZ03_02260</name>
    <name evidence="2" type="ORF">lacNasYZ03_09240</name>
</gene>
<dbReference type="EMBL" id="BOCI01000066">
    <property type="protein sequence ID" value="GHW00539.1"/>
    <property type="molecule type" value="Genomic_DNA"/>
</dbReference>
<evidence type="ECO:0000313" key="3">
    <source>
        <dbReference type="Proteomes" id="UP000616547"/>
    </source>
</evidence>